<protein>
    <recommendedName>
        <fullName evidence="1">Reverse transcriptase Ty1/copia-type domain-containing protein</fullName>
    </recommendedName>
</protein>
<dbReference type="Proteomes" id="UP001174677">
    <property type="component" value="Chromosome 9"/>
</dbReference>
<accession>A0ABQ9M0Z0</accession>
<dbReference type="SUPFAM" id="SSF56672">
    <property type="entry name" value="DNA/RNA polymerases"/>
    <property type="match status" value="1"/>
</dbReference>
<comment type="caution">
    <text evidence="2">The sequence shown here is derived from an EMBL/GenBank/DDBJ whole genome shotgun (WGS) entry which is preliminary data.</text>
</comment>
<organism evidence="2 3">
    <name type="scientific">Hevea brasiliensis</name>
    <name type="common">Para rubber tree</name>
    <name type="synonym">Siphonia brasiliensis</name>
    <dbReference type="NCBI Taxonomy" id="3981"/>
    <lineage>
        <taxon>Eukaryota</taxon>
        <taxon>Viridiplantae</taxon>
        <taxon>Streptophyta</taxon>
        <taxon>Embryophyta</taxon>
        <taxon>Tracheophyta</taxon>
        <taxon>Spermatophyta</taxon>
        <taxon>Magnoliopsida</taxon>
        <taxon>eudicotyledons</taxon>
        <taxon>Gunneridae</taxon>
        <taxon>Pentapetalae</taxon>
        <taxon>rosids</taxon>
        <taxon>fabids</taxon>
        <taxon>Malpighiales</taxon>
        <taxon>Euphorbiaceae</taxon>
        <taxon>Crotonoideae</taxon>
        <taxon>Micrandreae</taxon>
        <taxon>Hevea</taxon>
    </lineage>
</organism>
<evidence type="ECO:0000313" key="2">
    <source>
        <dbReference type="EMBL" id="KAJ9173157.1"/>
    </source>
</evidence>
<dbReference type="CDD" id="cd09272">
    <property type="entry name" value="RNase_HI_RT_Ty1"/>
    <property type="match status" value="1"/>
</dbReference>
<dbReference type="Pfam" id="PF07727">
    <property type="entry name" value="RVT_2"/>
    <property type="match status" value="1"/>
</dbReference>
<feature type="domain" description="Reverse transcriptase Ty1/copia-type" evidence="1">
    <location>
        <begin position="4"/>
        <end position="98"/>
    </location>
</feature>
<name>A0ABQ9M0Z0_HEVBR</name>
<reference evidence="2" key="1">
    <citation type="journal article" date="2023" name="Plant Biotechnol. J.">
        <title>Chromosome-level wild Hevea brasiliensis genome provides new tools for genomic-assisted breeding and valuable loci to elevate rubber yield.</title>
        <authorList>
            <person name="Cheng H."/>
            <person name="Song X."/>
            <person name="Hu Y."/>
            <person name="Wu T."/>
            <person name="Yang Q."/>
            <person name="An Z."/>
            <person name="Feng S."/>
            <person name="Deng Z."/>
            <person name="Wu W."/>
            <person name="Zeng X."/>
            <person name="Tu M."/>
            <person name="Wang X."/>
            <person name="Huang H."/>
        </authorList>
    </citation>
    <scope>NUCLEOTIDE SEQUENCE</scope>
    <source>
        <strain evidence="2">MT/VB/25A 57/8</strain>
    </source>
</reference>
<sequence length="245" mass="27318">QSKSDYSLFVNKHDSSFTAILVYVDHVILAGNDINEINRIKKFLDDSFKIKDLGDLKFFLGLEIARSKAGISICQRKYALEILSDIGYLAAKPATTPMDSHLKLSNNSGDPLPDSSSYRRLVGKLLYLTTTRLDITFSIQQLSQFLSKPTEIHLQAMHGVLRYIKSSPGKGLFFPSASTIHLKAFSDSDWAGCVDTRRSVIGFSSYLDDSLISWKSKKQTTVSESSSEAEYRALAATTCEIQWIV</sequence>
<proteinExistence type="predicted"/>
<evidence type="ECO:0000313" key="3">
    <source>
        <dbReference type="Proteomes" id="UP001174677"/>
    </source>
</evidence>
<dbReference type="PANTHER" id="PTHR11439:SF463">
    <property type="entry name" value="REVERSE TRANSCRIPTASE TY1_COPIA-TYPE DOMAIN-CONTAINING PROTEIN"/>
    <property type="match status" value="1"/>
</dbReference>
<dbReference type="EMBL" id="JARPOI010000009">
    <property type="protein sequence ID" value="KAJ9173157.1"/>
    <property type="molecule type" value="Genomic_DNA"/>
</dbReference>
<keyword evidence="3" id="KW-1185">Reference proteome</keyword>
<dbReference type="InterPro" id="IPR013103">
    <property type="entry name" value="RVT_2"/>
</dbReference>
<dbReference type="PANTHER" id="PTHR11439">
    <property type="entry name" value="GAG-POL-RELATED RETROTRANSPOSON"/>
    <property type="match status" value="1"/>
</dbReference>
<feature type="non-terminal residue" evidence="2">
    <location>
        <position position="1"/>
    </location>
</feature>
<dbReference type="InterPro" id="IPR043502">
    <property type="entry name" value="DNA/RNA_pol_sf"/>
</dbReference>
<evidence type="ECO:0000259" key="1">
    <source>
        <dbReference type="Pfam" id="PF07727"/>
    </source>
</evidence>
<gene>
    <name evidence="2" type="ORF">P3X46_016321</name>
</gene>